<gene>
    <name evidence="1" type="ORF">Aco03nite_076370</name>
</gene>
<dbReference type="InterPro" id="IPR023393">
    <property type="entry name" value="START-like_dom_sf"/>
</dbReference>
<accession>A0ABQ3XL57</accession>
<name>A0ABQ3XL57_9ACTN</name>
<reference evidence="1 2" key="1">
    <citation type="submission" date="2021-01" db="EMBL/GenBank/DDBJ databases">
        <title>Whole genome shotgun sequence of Actinoplanes couchii NBRC 106145.</title>
        <authorList>
            <person name="Komaki H."/>
            <person name="Tamura T."/>
        </authorList>
    </citation>
    <scope>NUCLEOTIDE SEQUENCE [LARGE SCALE GENOMIC DNA]</scope>
    <source>
        <strain evidence="1 2">NBRC 106145</strain>
    </source>
</reference>
<sequence>MKYTVSLEIGVPRDRVVQLLSEPEHLPYWLRGLVSHEPVNGVHGQVGTESRVVLRMGQQQFEATETITRLERDAPDGIVRYDRELTGAGMWNAARERLIETGPATTLWESENEYRFDSLPMRLGGFLMTGAFRKQSLQHMRDFQAFAENGTDVRTTDQ</sequence>
<dbReference type="EMBL" id="BOMG01000095">
    <property type="protein sequence ID" value="GID59233.1"/>
    <property type="molecule type" value="Genomic_DNA"/>
</dbReference>
<dbReference type="RefSeq" id="WP_203805146.1">
    <property type="nucleotide sequence ID" value="NZ_BAAAQE010000117.1"/>
</dbReference>
<dbReference type="CDD" id="cd07812">
    <property type="entry name" value="SRPBCC"/>
    <property type="match status" value="1"/>
</dbReference>
<dbReference type="Gene3D" id="3.30.530.20">
    <property type="match status" value="1"/>
</dbReference>
<organism evidence="1 2">
    <name type="scientific">Actinoplanes couchii</name>
    <dbReference type="NCBI Taxonomy" id="403638"/>
    <lineage>
        <taxon>Bacteria</taxon>
        <taxon>Bacillati</taxon>
        <taxon>Actinomycetota</taxon>
        <taxon>Actinomycetes</taxon>
        <taxon>Micromonosporales</taxon>
        <taxon>Micromonosporaceae</taxon>
        <taxon>Actinoplanes</taxon>
    </lineage>
</organism>
<proteinExistence type="predicted"/>
<dbReference type="SUPFAM" id="SSF55961">
    <property type="entry name" value="Bet v1-like"/>
    <property type="match status" value="1"/>
</dbReference>
<dbReference type="Proteomes" id="UP000612282">
    <property type="component" value="Unassembled WGS sequence"/>
</dbReference>
<comment type="caution">
    <text evidence="1">The sequence shown here is derived from an EMBL/GenBank/DDBJ whole genome shotgun (WGS) entry which is preliminary data.</text>
</comment>
<evidence type="ECO:0000313" key="2">
    <source>
        <dbReference type="Proteomes" id="UP000612282"/>
    </source>
</evidence>
<evidence type="ECO:0000313" key="1">
    <source>
        <dbReference type="EMBL" id="GID59233.1"/>
    </source>
</evidence>
<protein>
    <recommendedName>
        <fullName evidence="3">Polyketide cyclase/dehydrase</fullName>
    </recommendedName>
</protein>
<keyword evidence="2" id="KW-1185">Reference proteome</keyword>
<evidence type="ECO:0008006" key="3">
    <source>
        <dbReference type="Google" id="ProtNLM"/>
    </source>
</evidence>